<sequence length="89" mass="10064">MVRKRKPVLFIDDAKESKAAIQLFEKAGIAYVTYHIKKFEESCCGEVPTTISPSVFAPDGVFKGFEGVKDYVSSRNDETFDEESKSAYW</sequence>
<reference evidence="1" key="1">
    <citation type="journal article" date="2015" name="Nature">
        <title>Complex archaea that bridge the gap between prokaryotes and eukaryotes.</title>
        <authorList>
            <person name="Spang A."/>
            <person name="Saw J.H."/>
            <person name="Jorgensen S.L."/>
            <person name="Zaremba-Niedzwiedzka K."/>
            <person name="Martijn J."/>
            <person name="Lind A.E."/>
            <person name="van Eijk R."/>
            <person name="Schleper C."/>
            <person name="Guy L."/>
            <person name="Ettema T.J."/>
        </authorList>
    </citation>
    <scope>NUCLEOTIDE SEQUENCE</scope>
</reference>
<organism evidence="1">
    <name type="scientific">marine sediment metagenome</name>
    <dbReference type="NCBI Taxonomy" id="412755"/>
    <lineage>
        <taxon>unclassified sequences</taxon>
        <taxon>metagenomes</taxon>
        <taxon>ecological metagenomes</taxon>
    </lineage>
</organism>
<dbReference type="AlphaFoldDB" id="A0A0F9J2T0"/>
<protein>
    <submittedName>
        <fullName evidence="1">Uncharacterized protein</fullName>
    </submittedName>
</protein>
<comment type="caution">
    <text evidence="1">The sequence shown here is derived from an EMBL/GenBank/DDBJ whole genome shotgun (WGS) entry which is preliminary data.</text>
</comment>
<evidence type="ECO:0000313" key="1">
    <source>
        <dbReference type="EMBL" id="KKL93472.1"/>
    </source>
</evidence>
<proteinExistence type="predicted"/>
<dbReference type="EMBL" id="LAZR01019177">
    <property type="protein sequence ID" value="KKL93472.1"/>
    <property type="molecule type" value="Genomic_DNA"/>
</dbReference>
<name>A0A0F9J2T0_9ZZZZ</name>
<accession>A0A0F9J2T0</accession>
<gene>
    <name evidence="1" type="ORF">LCGC14_1874320</name>
</gene>